<dbReference type="GO" id="GO:0005975">
    <property type="term" value="P:carbohydrate metabolic process"/>
    <property type="evidence" value="ECO:0007669"/>
    <property type="project" value="InterPro"/>
</dbReference>
<dbReference type="SMART" id="SM00710">
    <property type="entry name" value="PbH1"/>
    <property type="match status" value="4"/>
</dbReference>
<dbReference type="PANTHER" id="PTHR31375">
    <property type="match status" value="1"/>
</dbReference>
<comment type="subcellular location">
    <subcellularLocation>
        <location evidence="1">Secreted</location>
        <location evidence="1">Cell wall</location>
    </subcellularLocation>
</comment>
<evidence type="ECO:0000256" key="7">
    <source>
        <dbReference type="ARBA" id="ARBA00023316"/>
    </source>
</evidence>
<dbReference type="InterPro" id="IPR006626">
    <property type="entry name" value="PbH1"/>
</dbReference>
<evidence type="ECO:0000256" key="5">
    <source>
        <dbReference type="ARBA" id="ARBA00022801"/>
    </source>
</evidence>
<evidence type="ECO:0000256" key="6">
    <source>
        <dbReference type="ARBA" id="ARBA00023295"/>
    </source>
</evidence>
<comment type="similarity">
    <text evidence="2 8">Belongs to the glycosyl hydrolase 28 family.</text>
</comment>
<dbReference type="Gene3D" id="2.160.20.10">
    <property type="entry name" value="Single-stranded right-handed beta-helix, Pectin lyase-like"/>
    <property type="match status" value="1"/>
</dbReference>
<reference evidence="9" key="1">
    <citation type="submission" date="2023-05" db="EMBL/GenBank/DDBJ databases">
        <authorList>
            <person name="Huff M."/>
        </authorList>
    </citation>
    <scope>NUCLEOTIDE SEQUENCE</scope>
</reference>
<dbReference type="AlphaFoldDB" id="A0AAD2DJ24"/>
<evidence type="ECO:0000256" key="8">
    <source>
        <dbReference type="RuleBase" id="RU361169"/>
    </source>
</evidence>
<dbReference type="SUPFAM" id="SSF51126">
    <property type="entry name" value="Pectin lyase-like"/>
    <property type="match status" value="1"/>
</dbReference>
<dbReference type="EMBL" id="OU503036">
    <property type="protein sequence ID" value="CAI9753640.1"/>
    <property type="molecule type" value="Genomic_DNA"/>
</dbReference>
<keyword evidence="3" id="KW-0134">Cell wall</keyword>
<dbReference type="Pfam" id="PF00295">
    <property type="entry name" value="Glyco_hydro_28"/>
    <property type="match status" value="1"/>
</dbReference>
<dbReference type="GO" id="GO:0071555">
    <property type="term" value="P:cell wall organization"/>
    <property type="evidence" value="ECO:0007669"/>
    <property type="project" value="UniProtKB-KW"/>
</dbReference>
<keyword evidence="4" id="KW-0964">Secreted</keyword>
<evidence type="ECO:0000313" key="9">
    <source>
        <dbReference type="EMBL" id="CAI9753640.1"/>
    </source>
</evidence>
<sequence>MRFTNCTTLQVSGLKHINSPRNHVTLFYCNGVNIAHIHIIAPQTSPNTDGIEIGYSTSIQILDSTIETGDDCVAINGGTSNVNITQVACGPGHGISIGSLGLNGAHDEVQGINVNSCSFKGTQNGVRIKTWQGGSGFARKISFSDITLIAADNPIIIDQFYCNGKVCQTTKASAVKVSDVRYTRIRGTTICKKATINISCSSTVPCTNIILNNINITSVAPKQPPFTRCVNAHAIVHLTEPPVKC</sequence>
<gene>
    <name evidence="9" type="ORF">FPE_LOCUS1071</name>
</gene>
<evidence type="ECO:0000256" key="1">
    <source>
        <dbReference type="ARBA" id="ARBA00004191"/>
    </source>
</evidence>
<evidence type="ECO:0000256" key="2">
    <source>
        <dbReference type="ARBA" id="ARBA00008834"/>
    </source>
</evidence>
<keyword evidence="5 8" id="KW-0378">Hydrolase</keyword>
<organism evidence="9 10">
    <name type="scientific">Fraxinus pennsylvanica</name>
    <dbReference type="NCBI Taxonomy" id="56036"/>
    <lineage>
        <taxon>Eukaryota</taxon>
        <taxon>Viridiplantae</taxon>
        <taxon>Streptophyta</taxon>
        <taxon>Embryophyta</taxon>
        <taxon>Tracheophyta</taxon>
        <taxon>Spermatophyta</taxon>
        <taxon>Magnoliopsida</taxon>
        <taxon>eudicotyledons</taxon>
        <taxon>Gunneridae</taxon>
        <taxon>Pentapetalae</taxon>
        <taxon>asterids</taxon>
        <taxon>lamiids</taxon>
        <taxon>Lamiales</taxon>
        <taxon>Oleaceae</taxon>
        <taxon>Oleeae</taxon>
        <taxon>Fraxinus</taxon>
    </lineage>
</organism>
<name>A0AAD2DJ24_9LAMI</name>
<keyword evidence="10" id="KW-1185">Reference proteome</keyword>
<dbReference type="InterPro" id="IPR012334">
    <property type="entry name" value="Pectin_lyas_fold"/>
</dbReference>
<evidence type="ECO:0008006" key="11">
    <source>
        <dbReference type="Google" id="ProtNLM"/>
    </source>
</evidence>
<dbReference type="GO" id="GO:0004650">
    <property type="term" value="F:polygalacturonase activity"/>
    <property type="evidence" value="ECO:0007669"/>
    <property type="project" value="InterPro"/>
</dbReference>
<evidence type="ECO:0000256" key="4">
    <source>
        <dbReference type="ARBA" id="ARBA00022525"/>
    </source>
</evidence>
<evidence type="ECO:0000256" key="3">
    <source>
        <dbReference type="ARBA" id="ARBA00022512"/>
    </source>
</evidence>
<dbReference type="Proteomes" id="UP000834106">
    <property type="component" value="Chromosome 1"/>
</dbReference>
<dbReference type="InterPro" id="IPR011050">
    <property type="entry name" value="Pectin_lyase_fold/virulence"/>
</dbReference>
<evidence type="ECO:0000313" key="10">
    <source>
        <dbReference type="Proteomes" id="UP000834106"/>
    </source>
</evidence>
<dbReference type="InterPro" id="IPR000743">
    <property type="entry name" value="Glyco_hydro_28"/>
</dbReference>
<accession>A0AAD2DJ24</accession>
<proteinExistence type="inferred from homology"/>
<protein>
    <recommendedName>
        <fullName evidence="11">Polygalacturonase</fullName>
    </recommendedName>
</protein>
<keyword evidence="7" id="KW-0961">Cell wall biogenesis/degradation</keyword>
<keyword evidence="6 8" id="KW-0326">Glycosidase</keyword>